<dbReference type="InterPro" id="IPR034213">
    <property type="entry name" value="S8_Vpr-like"/>
</dbReference>
<sequence>MTPRPLLSVLTTLALAATSTLVGAQVAAAAPDPGSPGGPGGAVASGKDLSRAKVSRSVLDAEGTITAFVELDAPSGLDVVEDGGTPAQVRAATEQVEELAAQVVPERVTARSATPAPRRISTLSNVVSGTLVTGDAATISRLAQSDDVVSIRRVTPKTPDNRNTDVFTRALEVWQSTGQTGEGIRVGVIDTGVDYTHASFGGPGTIEAYDAAYGEDGTQPVPEGSYDPEKFLGGYDFAGPLYDPSEDIPGTSAIPVPDENPIDSLYTSDNSGHGTHVAGTAVGYGVTADGTTFEGDYASLTDLSDWQVGPGSAPEAGVYALKVFGDLGGSTNLTSLALDWAADPNGDGDFNDHLDVVNLSLGAATAPVDDPDTLVVNRLSDLGVLSVFSAGNSGDITDVGGSPGSATSGLTVANSVGSPLDLDGVEVTVGSDPSLDGTYAAQNSVAYAGTEDVTAPVAYLGDDVDGCTSLAPYAEQLAGKIAYLWWNDDDSARRCGSVARFNAAQAAGAVGVLLGTENTIFSAGISGNPTIPGAQLTAASTDVLLPAIQTGTVTAHIGPSLAGTVQDASAGDALNPGSSRGAHGSLGILKPDVAAPGTSIQSAASGTGNEAHTLSGTSMAAPHVAGIAALVRATNPGWTPAQVKAAIVNTATHDLFTGPNQTGEVYGPERVGSGRVDAVDAVANGVLAYASDAPEQVSVVFGIVDVGAQTVVEKKTVTVTNTSNRTVRYATAFDASTTAGGATVTTSPASLTVPAGQSRLVTLTLTADPATLERELDPTSEVEQGGVPREYVATLSGRLVLTTDGSELRVPVHAAPRLVSDLTAQPVTFADAGAATAELALTGRGVASGGWYSLAAPLVLGATSPQLEDDPRVETSPSANAAGDLRYVGWASTAPQRAAAGGAPEAGYLGIGIATEGEWATLGTYTKPVIELDIDGDGTYDTQTVVQKLDDSSDVTVQATFDLVTDEVIDVQPVNGFFGDVDTTVFDNNVVVIPLSLADVGITPGTTPTVRVWTYSEYAADPEGVVDEVEPFTVDPFAPPFWFDAGTPDTLWFLSGPDAPITVHRTEAAKAGESQLLVLHSRNATTTARAQLVDVTVPEATPTTTTLKVGGSAKAGAELTLSAAVAPAEAAGTVRFLDGDTELAAVPVTYGKATAKVRLGAGSHALSAVFTPDGTTFAGSTSAVVTTEVAKSGSTLGLMLSKASGKPGEAVSATVTVKGRTTAPTGTVEIRERGTVLGTGTLVTDGLTGTVTIALPTDLKVGTHQITAVYLGSTDVESSKTQRSYQVKQARRS</sequence>
<accession>A0A7W4UI90</accession>
<protein>
    <submittedName>
        <fullName evidence="12">Subtilisin family serine protease</fullName>
    </submittedName>
</protein>
<keyword evidence="9" id="KW-0732">Signal</keyword>
<dbReference type="InterPro" id="IPR023827">
    <property type="entry name" value="Peptidase_S8_Asp-AS"/>
</dbReference>
<reference evidence="12 13" key="1">
    <citation type="submission" date="2020-08" db="EMBL/GenBank/DDBJ databases">
        <title>The Agave Microbiome: Exploring the role of microbial communities in plant adaptations to desert environments.</title>
        <authorList>
            <person name="Partida-Martinez L.P."/>
        </authorList>
    </citation>
    <scope>NUCLEOTIDE SEQUENCE [LARGE SCALE GENOMIC DNA]</scope>
    <source>
        <strain evidence="12 13">RAS26</strain>
    </source>
</reference>
<evidence type="ECO:0000256" key="2">
    <source>
        <dbReference type="ARBA" id="ARBA00022670"/>
    </source>
</evidence>
<evidence type="ECO:0000259" key="10">
    <source>
        <dbReference type="Pfam" id="PF00082"/>
    </source>
</evidence>
<feature type="active site" description="Charge relay system" evidence="5 6">
    <location>
        <position position="190"/>
    </location>
</feature>
<dbReference type="InterPro" id="IPR013783">
    <property type="entry name" value="Ig-like_fold"/>
</dbReference>
<keyword evidence="4 6" id="KW-0720">Serine protease</keyword>
<dbReference type="EMBL" id="JACHVX010000006">
    <property type="protein sequence ID" value="MBB2924661.1"/>
    <property type="molecule type" value="Genomic_DNA"/>
</dbReference>
<dbReference type="InterPro" id="IPR023828">
    <property type="entry name" value="Peptidase_S8_Ser-AS"/>
</dbReference>
<name>A0A7W4UI90_9CELL</name>
<dbReference type="PRINTS" id="PR00723">
    <property type="entry name" value="SUBTILISIN"/>
</dbReference>
<feature type="chain" id="PRO_5039655904" evidence="9">
    <location>
        <begin position="25"/>
        <end position="1293"/>
    </location>
</feature>
<evidence type="ECO:0000256" key="1">
    <source>
        <dbReference type="ARBA" id="ARBA00011073"/>
    </source>
</evidence>
<feature type="domain" description="Peptidase S8/S53" evidence="10">
    <location>
        <begin position="181"/>
        <end position="654"/>
    </location>
</feature>
<dbReference type="Pfam" id="PF16640">
    <property type="entry name" value="Big_3_5"/>
    <property type="match status" value="2"/>
</dbReference>
<reference evidence="12 13" key="2">
    <citation type="submission" date="2020-08" db="EMBL/GenBank/DDBJ databases">
        <authorList>
            <person name="Partida-Martinez L."/>
            <person name="Huntemann M."/>
            <person name="Clum A."/>
            <person name="Wang J."/>
            <person name="Palaniappan K."/>
            <person name="Ritter S."/>
            <person name="Chen I.-M."/>
            <person name="Stamatis D."/>
            <person name="Reddy T."/>
            <person name="O'Malley R."/>
            <person name="Daum C."/>
            <person name="Shapiro N."/>
            <person name="Ivanova N."/>
            <person name="Kyrpides N."/>
            <person name="Woyke T."/>
        </authorList>
    </citation>
    <scope>NUCLEOTIDE SEQUENCE [LARGE SCALE GENOMIC DNA]</scope>
    <source>
        <strain evidence="12 13">RAS26</strain>
    </source>
</reference>
<keyword evidence="2 6" id="KW-0645">Protease</keyword>
<dbReference type="InterPro" id="IPR000209">
    <property type="entry name" value="Peptidase_S8/S53_dom"/>
</dbReference>
<keyword evidence="3 6" id="KW-0378">Hydrolase</keyword>
<dbReference type="InterPro" id="IPR022398">
    <property type="entry name" value="Peptidase_S8_His-AS"/>
</dbReference>
<evidence type="ECO:0000256" key="8">
    <source>
        <dbReference type="SAM" id="MobiDB-lite"/>
    </source>
</evidence>
<evidence type="ECO:0000256" key="5">
    <source>
        <dbReference type="PIRSR" id="PIRSR615500-1"/>
    </source>
</evidence>
<evidence type="ECO:0000259" key="11">
    <source>
        <dbReference type="Pfam" id="PF16640"/>
    </source>
</evidence>
<evidence type="ECO:0000313" key="13">
    <source>
        <dbReference type="Proteomes" id="UP000518206"/>
    </source>
</evidence>
<feature type="signal peptide" evidence="9">
    <location>
        <begin position="1"/>
        <end position="24"/>
    </location>
</feature>
<dbReference type="PANTHER" id="PTHR43806:SF11">
    <property type="entry name" value="CEREVISIN-RELATED"/>
    <property type="match status" value="1"/>
</dbReference>
<comment type="similarity">
    <text evidence="1 6 7">Belongs to the peptidase S8 family.</text>
</comment>
<dbReference type="RefSeq" id="WP_183297459.1">
    <property type="nucleotide sequence ID" value="NZ_JACHVX010000006.1"/>
</dbReference>
<dbReference type="InterPro" id="IPR015500">
    <property type="entry name" value="Peptidase_S8_subtilisin-rel"/>
</dbReference>
<evidence type="ECO:0000256" key="6">
    <source>
        <dbReference type="PROSITE-ProRule" id="PRU01240"/>
    </source>
</evidence>
<proteinExistence type="inferred from homology"/>
<dbReference type="GO" id="GO:0005975">
    <property type="term" value="P:carbohydrate metabolic process"/>
    <property type="evidence" value="ECO:0007669"/>
    <property type="project" value="UniProtKB-ARBA"/>
</dbReference>
<feature type="domain" description="Bacterial Ig-like" evidence="11">
    <location>
        <begin position="1201"/>
        <end position="1287"/>
    </location>
</feature>
<feature type="active site" description="Charge relay system" evidence="5 6">
    <location>
        <position position="618"/>
    </location>
</feature>
<evidence type="ECO:0000256" key="3">
    <source>
        <dbReference type="ARBA" id="ARBA00022801"/>
    </source>
</evidence>
<feature type="active site" description="Charge relay system" evidence="5 6">
    <location>
        <position position="273"/>
    </location>
</feature>
<dbReference type="CDD" id="cd07474">
    <property type="entry name" value="Peptidases_S8_subtilisin_Vpr-like"/>
    <property type="match status" value="1"/>
</dbReference>
<dbReference type="Proteomes" id="UP000518206">
    <property type="component" value="Unassembled WGS sequence"/>
</dbReference>
<dbReference type="GO" id="GO:0006508">
    <property type="term" value="P:proteolysis"/>
    <property type="evidence" value="ECO:0007669"/>
    <property type="project" value="UniProtKB-KW"/>
</dbReference>
<feature type="region of interest" description="Disordered" evidence="8">
    <location>
        <begin position="568"/>
        <end position="588"/>
    </location>
</feature>
<gene>
    <name evidence="12" type="ORF">FHR80_003597</name>
</gene>
<dbReference type="PROSITE" id="PS51892">
    <property type="entry name" value="SUBTILASE"/>
    <property type="match status" value="1"/>
</dbReference>
<dbReference type="InterPro" id="IPR036852">
    <property type="entry name" value="Peptidase_S8/S53_dom_sf"/>
</dbReference>
<dbReference type="GO" id="GO:0004252">
    <property type="term" value="F:serine-type endopeptidase activity"/>
    <property type="evidence" value="ECO:0007669"/>
    <property type="project" value="UniProtKB-UniRule"/>
</dbReference>
<evidence type="ECO:0000313" key="12">
    <source>
        <dbReference type="EMBL" id="MBB2924661.1"/>
    </source>
</evidence>
<feature type="domain" description="Bacterial Ig-like" evidence="11">
    <location>
        <begin position="1110"/>
        <end position="1190"/>
    </location>
</feature>
<dbReference type="PROSITE" id="PS00138">
    <property type="entry name" value="SUBTILASE_SER"/>
    <property type="match status" value="1"/>
</dbReference>
<evidence type="ECO:0000256" key="7">
    <source>
        <dbReference type="RuleBase" id="RU003355"/>
    </source>
</evidence>
<dbReference type="PANTHER" id="PTHR43806">
    <property type="entry name" value="PEPTIDASE S8"/>
    <property type="match status" value="1"/>
</dbReference>
<evidence type="ECO:0000256" key="4">
    <source>
        <dbReference type="ARBA" id="ARBA00022825"/>
    </source>
</evidence>
<dbReference type="Gene3D" id="3.50.30.30">
    <property type="match status" value="1"/>
</dbReference>
<evidence type="ECO:0000256" key="9">
    <source>
        <dbReference type="SAM" id="SignalP"/>
    </source>
</evidence>
<dbReference type="InterPro" id="IPR032109">
    <property type="entry name" value="Big_3_5"/>
</dbReference>
<dbReference type="PROSITE" id="PS00136">
    <property type="entry name" value="SUBTILASE_ASP"/>
    <property type="match status" value="1"/>
</dbReference>
<dbReference type="Gene3D" id="3.40.50.200">
    <property type="entry name" value="Peptidase S8/S53 domain"/>
    <property type="match status" value="1"/>
</dbReference>
<organism evidence="12 13">
    <name type="scientific">Cellulomonas cellasea</name>
    <dbReference type="NCBI Taxonomy" id="43670"/>
    <lineage>
        <taxon>Bacteria</taxon>
        <taxon>Bacillati</taxon>
        <taxon>Actinomycetota</taxon>
        <taxon>Actinomycetes</taxon>
        <taxon>Micrococcales</taxon>
        <taxon>Cellulomonadaceae</taxon>
        <taxon>Cellulomonas</taxon>
    </lineage>
</organism>
<dbReference type="SUPFAM" id="SSF52743">
    <property type="entry name" value="Subtilisin-like"/>
    <property type="match status" value="1"/>
</dbReference>
<dbReference type="Gene3D" id="2.60.40.10">
    <property type="entry name" value="Immunoglobulins"/>
    <property type="match status" value="3"/>
</dbReference>
<dbReference type="PROSITE" id="PS00137">
    <property type="entry name" value="SUBTILASE_HIS"/>
    <property type="match status" value="1"/>
</dbReference>
<dbReference type="InterPro" id="IPR050131">
    <property type="entry name" value="Peptidase_S8_subtilisin-like"/>
</dbReference>
<comment type="caution">
    <text evidence="12">The sequence shown here is derived from an EMBL/GenBank/DDBJ whole genome shotgun (WGS) entry which is preliminary data.</text>
</comment>
<dbReference type="Pfam" id="PF00082">
    <property type="entry name" value="Peptidase_S8"/>
    <property type="match status" value="1"/>
</dbReference>